<dbReference type="InterPro" id="IPR037293">
    <property type="entry name" value="Gal_Oxidase_central_sf"/>
</dbReference>
<dbReference type="EMBL" id="CAJNOR010002546">
    <property type="protein sequence ID" value="CAF1309313.1"/>
    <property type="molecule type" value="Genomic_DNA"/>
</dbReference>
<sequence>MNFKLFCEDPINNYKFQLIHKCACWNDKSSITTKRTITTTAHTSKWRMVGNMIEARTDATLTILKNRKVLIAGGGTITGKMNRSRIYHIATVLTNGKVLIAGGAWYSDVLNSVELYDPSIYKYMESY</sequence>
<accession>A0A815EFG3</accession>
<reference evidence="1" key="1">
    <citation type="submission" date="2021-02" db="EMBL/GenBank/DDBJ databases">
        <authorList>
            <person name="Nowell W R."/>
        </authorList>
    </citation>
    <scope>NUCLEOTIDE SEQUENCE</scope>
</reference>
<dbReference type="Proteomes" id="UP000663828">
    <property type="component" value="Unassembled WGS sequence"/>
</dbReference>
<dbReference type="InterPro" id="IPR015915">
    <property type="entry name" value="Kelch-typ_b-propeller"/>
</dbReference>
<protein>
    <submittedName>
        <fullName evidence="1">Uncharacterized protein</fullName>
    </submittedName>
</protein>
<dbReference type="SUPFAM" id="SSF117281">
    <property type="entry name" value="Kelch motif"/>
    <property type="match status" value="1"/>
</dbReference>
<comment type="caution">
    <text evidence="1">The sequence shown here is derived from an EMBL/GenBank/DDBJ whole genome shotgun (WGS) entry which is preliminary data.</text>
</comment>
<organism evidence="1 2">
    <name type="scientific">Adineta ricciae</name>
    <name type="common">Rotifer</name>
    <dbReference type="NCBI Taxonomy" id="249248"/>
    <lineage>
        <taxon>Eukaryota</taxon>
        <taxon>Metazoa</taxon>
        <taxon>Spiralia</taxon>
        <taxon>Gnathifera</taxon>
        <taxon>Rotifera</taxon>
        <taxon>Eurotatoria</taxon>
        <taxon>Bdelloidea</taxon>
        <taxon>Adinetida</taxon>
        <taxon>Adinetidae</taxon>
        <taxon>Adineta</taxon>
    </lineage>
</organism>
<proteinExistence type="predicted"/>
<evidence type="ECO:0000313" key="2">
    <source>
        <dbReference type="Proteomes" id="UP000663828"/>
    </source>
</evidence>
<name>A0A815EFG3_ADIRI</name>
<evidence type="ECO:0000313" key="1">
    <source>
        <dbReference type="EMBL" id="CAF1309313.1"/>
    </source>
</evidence>
<dbReference type="AlphaFoldDB" id="A0A815EFG3"/>
<keyword evidence="2" id="KW-1185">Reference proteome</keyword>
<gene>
    <name evidence="1" type="ORF">XAT740_LOCUS29295</name>
</gene>
<dbReference type="Gene3D" id="2.130.10.80">
    <property type="entry name" value="Galactose oxidase/kelch, beta-propeller"/>
    <property type="match status" value="2"/>
</dbReference>